<dbReference type="AlphaFoldDB" id="A0A453J2Y5"/>
<sequence length="63" mass="7300">MFYFKVFVSLKTGQLVLNSFAYSHCPGFCVNLSRLKLHAIQPEAAELFIFIKCNWTFSSVDYK</sequence>
<proteinExistence type="predicted"/>
<reference evidence="1" key="5">
    <citation type="journal article" date="2021" name="G3 (Bethesda)">
        <title>Aegilops tauschii genome assembly Aet v5.0 features greater sequence contiguity and improved annotation.</title>
        <authorList>
            <person name="Wang L."/>
            <person name="Zhu T."/>
            <person name="Rodriguez J.C."/>
            <person name="Deal K.R."/>
            <person name="Dubcovsky J."/>
            <person name="McGuire P.E."/>
            <person name="Lux T."/>
            <person name="Spannagl M."/>
            <person name="Mayer K.F.X."/>
            <person name="Baldrich P."/>
            <person name="Meyers B.C."/>
            <person name="Huo N."/>
            <person name="Gu Y.Q."/>
            <person name="Zhou H."/>
            <person name="Devos K.M."/>
            <person name="Bennetzen J.L."/>
            <person name="Unver T."/>
            <person name="Budak H."/>
            <person name="Gulick P.J."/>
            <person name="Galiba G."/>
            <person name="Kalapos B."/>
            <person name="Nelson D.R."/>
            <person name="Li P."/>
            <person name="You F.M."/>
            <person name="Luo M.C."/>
            <person name="Dvorak J."/>
        </authorList>
    </citation>
    <scope>NUCLEOTIDE SEQUENCE [LARGE SCALE GENOMIC DNA]</scope>
    <source>
        <strain evidence="1">cv. AL8/78</strain>
    </source>
</reference>
<evidence type="ECO:0000313" key="2">
    <source>
        <dbReference type="Proteomes" id="UP000015105"/>
    </source>
</evidence>
<dbReference type="Proteomes" id="UP000015105">
    <property type="component" value="Chromosome 4D"/>
</dbReference>
<protein>
    <submittedName>
        <fullName evidence="1">Uncharacterized protein</fullName>
    </submittedName>
</protein>
<organism evidence="1 2">
    <name type="scientific">Aegilops tauschii subsp. strangulata</name>
    <name type="common">Goatgrass</name>
    <dbReference type="NCBI Taxonomy" id="200361"/>
    <lineage>
        <taxon>Eukaryota</taxon>
        <taxon>Viridiplantae</taxon>
        <taxon>Streptophyta</taxon>
        <taxon>Embryophyta</taxon>
        <taxon>Tracheophyta</taxon>
        <taxon>Spermatophyta</taxon>
        <taxon>Magnoliopsida</taxon>
        <taxon>Liliopsida</taxon>
        <taxon>Poales</taxon>
        <taxon>Poaceae</taxon>
        <taxon>BOP clade</taxon>
        <taxon>Pooideae</taxon>
        <taxon>Triticodae</taxon>
        <taxon>Triticeae</taxon>
        <taxon>Triticinae</taxon>
        <taxon>Aegilops</taxon>
    </lineage>
</organism>
<reference evidence="1" key="4">
    <citation type="submission" date="2019-03" db="UniProtKB">
        <authorList>
            <consortium name="EnsemblPlants"/>
        </authorList>
    </citation>
    <scope>IDENTIFICATION</scope>
</reference>
<name>A0A453J2Y5_AEGTS</name>
<evidence type="ECO:0000313" key="1">
    <source>
        <dbReference type="EnsemblPlants" id="AET4Gv20770000.2"/>
    </source>
</evidence>
<dbReference type="Gramene" id="AET4Gv20770000.2">
    <property type="protein sequence ID" value="AET4Gv20770000.2"/>
    <property type="gene ID" value="AET4Gv20770000"/>
</dbReference>
<keyword evidence="2" id="KW-1185">Reference proteome</keyword>
<reference evidence="1" key="3">
    <citation type="journal article" date="2017" name="Nature">
        <title>Genome sequence of the progenitor of the wheat D genome Aegilops tauschii.</title>
        <authorList>
            <person name="Luo M.C."/>
            <person name="Gu Y.Q."/>
            <person name="Puiu D."/>
            <person name="Wang H."/>
            <person name="Twardziok S.O."/>
            <person name="Deal K.R."/>
            <person name="Huo N."/>
            <person name="Zhu T."/>
            <person name="Wang L."/>
            <person name="Wang Y."/>
            <person name="McGuire P.E."/>
            <person name="Liu S."/>
            <person name="Long H."/>
            <person name="Ramasamy R.K."/>
            <person name="Rodriguez J.C."/>
            <person name="Van S.L."/>
            <person name="Yuan L."/>
            <person name="Wang Z."/>
            <person name="Xia Z."/>
            <person name="Xiao L."/>
            <person name="Anderson O.D."/>
            <person name="Ouyang S."/>
            <person name="Liang Y."/>
            <person name="Zimin A.V."/>
            <person name="Pertea G."/>
            <person name="Qi P."/>
            <person name="Bennetzen J.L."/>
            <person name="Dai X."/>
            <person name="Dawson M.W."/>
            <person name="Muller H.G."/>
            <person name="Kugler K."/>
            <person name="Rivarola-Duarte L."/>
            <person name="Spannagl M."/>
            <person name="Mayer K.F.X."/>
            <person name="Lu F.H."/>
            <person name="Bevan M.W."/>
            <person name="Leroy P."/>
            <person name="Li P."/>
            <person name="You F.M."/>
            <person name="Sun Q."/>
            <person name="Liu Z."/>
            <person name="Lyons E."/>
            <person name="Wicker T."/>
            <person name="Salzberg S.L."/>
            <person name="Devos K.M."/>
            <person name="Dvorak J."/>
        </authorList>
    </citation>
    <scope>NUCLEOTIDE SEQUENCE [LARGE SCALE GENOMIC DNA]</scope>
    <source>
        <strain evidence="1">cv. AL8/78</strain>
    </source>
</reference>
<accession>A0A453J2Y5</accession>
<dbReference type="EnsemblPlants" id="AET4Gv20770000.2">
    <property type="protein sequence ID" value="AET4Gv20770000.2"/>
    <property type="gene ID" value="AET4Gv20770000"/>
</dbReference>
<reference evidence="2" key="2">
    <citation type="journal article" date="2017" name="Nat. Plants">
        <title>The Aegilops tauschii genome reveals multiple impacts of transposons.</title>
        <authorList>
            <person name="Zhao G."/>
            <person name="Zou C."/>
            <person name="Li K."/>
            <person name="Wang K."/>
            <person name="Li T."/>
            <person name="Gao L."/>
            <person name="Zhang X."/>
            <person name="Wang H."/>
            <person name="Yang Z."/>
            <person name="Liu X."/>
            <person name="Jiang W."/>
            <person name="Mao L."/>
            <person name="Kong X."/>
            <person name="Jiao Y."/>
            <person name="Jia J."/>
        </authorList>
    </citation>
    <scope>NUCLEOTIDE SEQUENCE [LARGE SCALE GENOMIC DNA]</scope>
    <source>
        <strain evidence="2">cv. AL8/78</strain>
    </source>
</reference>
<reference evidence="2" key="1">
    <citation type="journal article" date="2014" name="Science">
        <title>Ancient hybridizations among the ancestral genomes of bread wheat.</title>
        <authorList>
            <consortium name="International Wheat Genome Sequencing Consortium,"/>
            <person name="Marcussen T."/>
            <person name="Sandve S.R."/>
            <person name="Heier L."/>
            <person name="Spannagl M."/>
            <person name="Pfeifer M."/>
            <person name="Jakobsen K.S."/>
            <person name="Wulff B.B."/>
            <person name="Steuernagel B."/>
            <person name="Mayer K.F."/>
            <person name="Olsen O.A."/>
        </authorList>
    </citation>
    <scope>NUCLEOTIDE SEQUENCE [LARGE SCALE GENOMIC DNA]</scope>
    <source>
        <strain evidence="2">cv. AL8/78</strain>
    </source>
</reference>